<reference evidence="1" key="1">
    <citation type="journal article" date="2015" name="Nature">
        <title>Complex archaea that bridge the gap between prokaryotes and eukaryotes.</title>
        <authorList>
            <person name="Spang A."/>
            <person name="Saw J.H."/>
            <person name="Jorgensen S.L."/>
            <person name="Zaremba-Niedzwiedzka K."/>
            <person name="Martijn J."/>
            <person name="Lind A.E."/>
            <person name="van Eijk R."/>
            <person name="Schleper C."/>
            <person name="Guy L."/>
            <person name="Ettema T.J."/>
        </authorList>
    </citation>
    <scope>NUCLEOTIDE SEQUENCE</scope>
</reference>
<protein>
    <submittedName>
        <fullName evidence="1">Uncharacterized protein</fullName>
    </submittedName>
</protein>
<name>A0A0F9BF61_9ZZZZ</name>
<gene>
    <name evidence="1" type="ORF">LCGC14_2734540</name>
</gene>
<proteinExistence type="predicted"/>
<accession>A0A0F9BF61</accession>
<dbReference type="AlphaFoldDB" id="A0A0F9BF61"/>
<evidence type="ECO:0000313" key="1">
    <source>
        <dbReference type="EMBL" id="KKK89294.1"/>
    </source>
</evidence>
<organism evidence="1">
    <name type="scientific">marine sediment metagenome</name>
    <dbReference type="NCBI Taxonomy" id="412755"/>
    <lineage>
        <taxon>unclassified sequences</taxon>
        <taxon>metagenomes</taxon>
        <taxon>ecological metagenomes</taxon>
    </lineage>
</organism>
<comment type="caution">
    <text evidence="1">The sequence shown here is derived from an EMBL/GenBank/DDBJ whole genome shotgun (WGS) entry which is preliminary data.</text>
</comment>
<sequence length="36" mass="4190">MMFDPAAAKKQCEAYIPHEQHITNCRSCHMPWPCDV</sequence>
<dbReference type="EMBL" id="LAZR01049595">
    <property type="protein sequence ID" value="KKK89294.1"/>
    <property type="molecule type" value="Genomic_DNA"/>
</dbReference>
<feature type="non-terminal residue" evidence="1">
    <location>
        <position position="36"/>
    </location>
</feature>